<dbReference type="Gene3D" id="2.60.120.10">
    <property type="entry name" value="Jelly Rolls"/>
    <property type="match status" value="1"/>
</dbReference>
<dbReference type="RefSeq" id="WP_146913344.1">
    <property type="nucleotide sequence ID" value="NZ_CP042344.1"/>
</dbReference>
<reference evidence="2 3" key="1">
    <citation type="submission" date="2019-07" db="EMBL/GenBank/DDBJ databases">
        <title>Complete genome sequence of Comamonas sp. NLF 7-7 isolated from livestock.</title>
        <authorList>
            <person name="Kim D.H."/>
            <person name="Kim J.G."/>
        </authorList>
    </citation>
    <scope>NUCLEOTIDE SEQUENCE [LARGE SCALE GENOMIC DNA]</scope>
    <source>
        <strain evidence="2 3">NLF 7-7</strain>
    </source>
</reference>
<evidence type="ECO:0000259" key="1">
    <source>
        <dbReference type="Pfam" id="PF07883"/>
    </source>
</evidence>
<dbReference type="AlphaFoldDB" id="A0A5B8RYB5"/>
<feature type="domain" description="Cupin type-2" evidence="1">
    <location>
        <begin position="39"/>
        <end position="102"/>
    </location>
</feature>
<evidence type="ECO:0000313" key="2">
    <source>
        <dbReference type="EMBL" id="QEA13754.1"/>
    </source>
</evidence>
<dbReference type="KEGG" id="cof:FOZ74_12325"/>
<dbReference type="SUPFAM" id="SSF51182">
    <property type="entry name" value="RmlC-like cupins"/>
    <property type="match status" value="1"/>
</dbReference>
<dbReference type="OrthoDB" id="8265259at2"/>
<dbReference type="Proteomes" id="UP000321199">
    <property type="component" value="Chromosome"/>
</dbReference>
<keyword evidence="3" id="KW-1185">Reference proteome</keyword>
<dbReference type="PANTHER" id="PTHR37694:SF1">
    <property type="entry name" value="SLR8022 PROTEIN"/>
    <property type="match status" value="1"/>
</dbReference>
<proteinExistence type="predicted"/>
<gene>
    <name evidence="2" type="ORF">FOZ74_12325</name>
</gene>
<sequence length="112" mass="12024">MALPHALSSEVVSLKPLGEGIARTPTHAIIKAEQLEVVRVVLPAGSELPLHETPGEITLYCIEGEVQFTVAGQPRPLRAGDWIHLQPRAPHALRATRDASLLLTICLIAGEV</sequence>
<evidence type="ECO:0000313" key="3">
    <source>
        <dbReference type="Proteomes" id="UP000321199"/>
    </source>
</evidence>
<protein>
    <submittedName>
        <fullName evidence="2">Cupin domain-containing protein</fullName>
    </submittedName>
</protein>
<dbReference type="Pfam" id="PF07883">
    <property type="entry name" value="Cupin_2"/>
    <property type="match status" value="1"/>
</dbReference>
<dbReference type="EMBL" id="CP042344">
    <property type="protein sequence ID" value="QEA13754.1"/>
    <property type="molecule type" value="Genomic_DNA"/>
</dbReference>
<name>A0A5B8RYB5_9BURK</name>
<organism evidence="2 3">
    <name type="scientific">Comamonas flocculans</name>
    <dbReference type="NCBI Taxonomy" id="2597701"/>
    <lineage>
        <taxon>Bacteria</taxon>
        <taxon>Pseudomonadati</taxon>
        <taxon>Pseudomonadota</taxon>
        <taxon>Betaproteobacteria</taxon>
        <taxon>Burkholderiales</taxon>
        <taxon>Comamonadaceae</taxon>
        <taxon>Comamonas</taxon>
    </lineage>
</organism>
<dbReference type="CDD" id="cd02230">
    <property type="entry name" value="cupin_HP0902-like"/>
    <property type="match status" value="1"/>
</dbReference>
<dbReference type="InterPro" id="IPR013096">
    <property type="entry name" value="Cupin_2"/>
</dbReference>
<dbReference type="PANTHER" id="PTHR37694">
    <property type="entry name" value="SLR8022 PROTEIN"/>
    <property type="match status" value="1"/>
</dbReference>
<dbReference type="InterPro" id="IPR011051">
    <property type="entry name" value="RmlC_Cupin_sf"/>
</dbReference>
<dbReference type="InterPro" id="IPR014710">
    <property type="entry name" value="RmlC-like_jellyroll"/>
</dbReference>
<accession>A0A5B8RYB5</accession>